<comment type="catalytic activity">
    <reaction evidence="5 6">
        <text>N(1)-(5-phospho-beta-D-ribosyl)glycinamide + (6R)-10-formyltetrahydrofolate = N(2)-formyl-N(1)-(5-phospho-beta-D-ribosyl)glycinamide + (6S)-5,6,7,8-tetrahydrofolate + H(+)</text>
        <dbReference type="Rhea" id="RHEA:15053"/>
        <dbReference type="ChEBI" id="CHEBI:15378"/>
        <dbReference type="ChEBI" id="CHEBI:57453"/>
        <dbReference type="ChEBI" id="CHEBI:143788"/>
        <dbReference type="ChEBI" id="CHEBI:147286"/>
        <dbReference type="ChEBI" id="CHEBI:195366"/>
        <dbReference type="EC" id="2.1.2.2"/>
    </reaction>
</comment>
<dbReference type="NCBIfam" id="TIGR00639">
    <property type="entry name" value="PurN"/>
    <property type="match status" value="1"/>
</dbReference>
<dbReference type="GO" id="GO:0006189">
    <property type="term" value="P:'de novo' IMP biosynthetic process"/>
    <property type="evidence" value="ECO:0007669"/>
    <property type="project" value="UniProtKB-UniRule"/>
</dbReference>
<dbReference type="Gene3D" id="3.40.50.170">
    <property type="entry name" value="Formyl transferase, N-terminal domain"/>
    <property type="match status" value="1"/>
</dbReference>
<dbReference type="PANTHER" id="PTHR43369">
    <property type="entry name" value="PHOSPHORIBOSYLGLYCINAMIDE FORMYLTRANSFERASE"/>
    <property type="match status" value="1"/>
</dbReference>
<evidence type="ECO:0000256" key="2">
    <source>
        <dbReference type="ARBA" id="ARBA00022679"/>
    </source>
</evidence>
<dbReference type="Proteomes" id="UP000236000">
    <property type="component" value="Unassembled WGS sequence"/>
</dbReference>
<reference evidence="8 9" key="1">
    <citation type="journal article" date="2017" name="BMC Genomics">
        <title>Genome sequencing of 39 Akkermansia muciniphila isolates reveals its population structure, genomic and functional diverisity, and global distribution in mammalian gut microbiotas.</title>
        <authorList>
            <person name="Guo X."/>
            <person name="Li S."/>
            <person name="Zhang J."/>
            <person name="Wu F."/>
            <person name="Li X."/>
            <person name="Wu D."/>
            <person name="Zhang M."/>
            <person name="Ou Z."/>
            <person name="Jie Z."/>
            <person name="Yan Q."/>
            <person name="Li P."/>
            <person name="Yi J."/>
            <person name="Peng Y."/>
        </authorList>
    </citation>
    <scope>NUCLEOTIDE SEQUENCE [LARGE SCALE GENOMIC DNA]</scope>
    <source>
        <strain evidence="8 9">GP24</strain>
    </source>
</reference>
<keyword evidence="3 6" id="KW-0658">Purine biosynthesis</keyword>
<gene>
    <name evidence="6" type="primary">purN</name>
    <name evidence="8" type="ORF">CXU22_11320</name>
</gene>
<evidence type="ECO:0000256" key="1">
    <source>
        <dbReference type="ARBA" id="ARBA00005054"/>
    </source>
</evidence>
<dbReference type="RefSeq" id="WP_102715527.1">
    <property type="nucleotide sequence ID" value="NZ_CABMLK010000002.1"/>
</dbReference>
<dbReference type="InterPro" id="IPR001555">
    <property type="entry name" value="GART_AS"/>
</dbReference>
<evidence type="ECO:0000256" key="4">
    <source>
        <dbReference type="ARBA" id="ARBA00038440"/>
    </source>
</evidence>
<evidence type="ECO:0000256" key="6">
    <source>
        <dbReference type="HAMAP-Rule" id="MF_01930"/>
    </source>
</evidence>
<dbReference type="OrthoDB" id="9806170at2"/>
<comment type="pathway">
    <text evidence="1 6">Purine metabolism; IMP biosynthesis via de novo pathway; N(2)-formyl-N(1)-(5-phospho-D-ribosyl)glycinamide from N(1)-(5-phospho-D-ribosyl)glycinamide (10-formyl THF route): step 1/1.</text>
</comment>
<feature type="binding site" evidence="6">
    <location>
        <begin position="95"/>
        <end position="98"/>
    </location>
    <ligand>
        <name>(6R)-10-formyltetrahydrofolate</name>
        <dbReference type="ChEBI" id="CHEBI:195366"/>
    </ligand>
</feature>
<comment type="function">
    <text evidence="6">Catalyzes the transfer of a formyl group from 10-formyltetrahydrofolate to 5-phospho-ribosyl-glycinamide (GAR), producing 5-phospho-ribosyl-N-formylglycinamide (FGAR) and tetrahydrofolate.</text>
</comment>
<dbReference type="InterPro" id="IPR036477">
    <property type="entry name" value="Formyl_transf_N_sf"/>
</dbReference>
<dbReference type="PROSITE" id="PS00373">
    <property type="entry name" value="GART"/>
    <property type="match status" value="1"/>
</dbReference>
<dbReference type="PANTHER" id="PTHR43369:SF2">
    <property type="entry name" value="PHOSPHORIBOSYLGLYCINAMIDE FORMYLTRANSFERASE"/>
    <property type="match status" value="1"/>
</dbReference>
<keyword evidence="2 6" id="KW-0808">Transferase</keyword>
<feature type="domain" description="Formyl transferase N-terminal" evidence="7">
    <location>
        <begin position="8"/>
        <end position="186"/>
    </location>
</feature>
<feature type="binding site" evidence="6">
    <location>
        <begin position="15"/>
        <end position="17"/>
    </location>
    <ligand>
        <name>N(1)-(5-phospho-beta-D-ribosyl)glycinamide</name>
        <dbReference type="ChEBI" id="CHEBI:143788"/>
    </ligand>
</feature>
<sequence>MSRLPKLGILGSGSGSNCQSIYDAIRSGALRAEIAVVMSDNPDAYILERARSWGIPAEVIDCAGFKTRFPDESQAAVAARLKEYGVDCVCLAGFMRLVKHPLLKEFPSRILNIHPSLLPSFPGLHAWEQAVNAGAAESGCTVHYVDDGMDTGPILGQARVPVLPGDTPESLHSRIQEQEHTLYPAMIARVLETLA</sequence>
<organism evidence="8 9">
    <name type="scientific">Akkermansia muciniphila</name>
    <dbReference type="NCBI Taxonomy" id="239935"/>
    <lineage>
        <taxon>Bacteria</taxon>
        <taxon>Pseudomonadati</taxon>
        <taxon>Verrucomicrobiota</taxon>
        <taxon>Verrucomicrobiia</taxon>
        <taxon>Verrucomicrobiales</taxon>
        <taxon>Akkermansiaceae</taxon>
        <taxon>Akkermansia</taxon>
    </lineage>
</organism>
<evidence type="ECO:0000256" key="5">
    <source>
        <dbReference type="ARBA" id="ARBA00047664"/>
    </source>
</evidence>
<protein>
    <recommendedName>
        <fullName evidence="6">Phosphoribosylglycinamide formyltransferase</fullName>
        <ecNumber evidence="6">2.1.2.2</ecNumber>
    </recommendedName>
    <alternativeName>
        <fullName evidence="6">5'-phosphoribosylglycinamide transformylase</fullName>
    </alternativeName>
    <alternativeName>
        <fullName evidence="6">GAR transformylase</fullName>
        <shortName evidence="6">GART</shortName>
    </alternativeName>
</protein>
<dbReference type="HAMAP" id="MF_01930">
    <property type="entry name" value="PurN"/>
    <property type="match status" value="1"/>
</dbReference>
<accession>A0A2N8HBH0</accession>
<dbReference type="EC" id="2.1.2.2" evidence="6"/>
<feature type="binding site" evidence="6">
    <location>
        <position position="112"/>
    </location>
    <ligand>
        <name>(6R)-10-formyltetrahydrofolate</name>
        <dbReference type="ChEBI" id="CHEBI:195366"/>
    </ligand>
</feature>
<evidence type="ECO:0000259" key="7">
    <source>
        <dbReference type="Pfam" id="PF00551"/>
    </source>
</evidence>
<evidence type="ECO:0000256" key="3">
    <source>
        <dbReference type="ARBA" id="ARBA00022755"/>
    </source>
</evidence>
<dbReference type="Pfam" id="PF00551">
    <property type="entry name" value="Formyl_trans_N"/>
    <property type="match status" value="1"/>
</dbReference>
<dbReference type="AlphaFoldDB" id="A0A2N8HBH0"/>
<comment type="caution">
    <text evidence="8">The sequence shown here is derived from an EMBL/GenBank/DDBJ whole genome shotgun (WGS) entry which is preliminary data.</text>
</comment>
<evidence type="ECO:0000313" key="8">
    <source>
        <dbReference type="EMBL" id="PNC17203.1"/>
    </source>
</evidence>
<dbReference type="UniPathway" id="UPA00074">
    <property type="reaction ID" value="UER00126"/>
</dbReference>
<evidence type="ECO:0000313" key="9">
    <source>
        <dbReference type="Proteomes" id="UP000236000"/>
    </source>
</evidence>
<dbReference type="InterPro" id="IPR002376">
    <property type="entry name" value="Formyl_transf_N"/>
</dbReference>
<dbReference type="GO" id="GO:0005829">
    <property type="term" value="C:cytosol"/>
    <property type="evidence" value="ECO:0007669"/>
    <property type="project" value="TreeGrafter"/>
</dbReference>
<dbReference type="EMBL" id="PJKA01000013">
    <property type="protein sequence ID" value="PNC17203.1"/>
    <property type="molecule type" value="Genomic_DNA"/>
</dbReference>
<feature type="binding site" evidence="6">
    <location>
        <position position="68"/>
    </location>
    <ligand>
        <name>(6R)-10-formyltetrahydrofolate</name>
        <dbReference type="ChEBI" id="CHEBI:195366"/>
    </ligand>
</feature>
<dbReference type="CDD" id="cd08645">
    <property type="entry name" value="FMT_core_GART"/>
    <property type="match status" value="1"/>
</dbReference>
<feature type="site" description="Raises pKa of active site His" evidence="6">
    <location>
        <position position="150"/>
    </location>
</feature>
<name>A0A2N8HBH0_9BACT</name>
<feature type="active site" description="Proton donor" evidence="6">
    <location>
        <position position="114"/>
    </location>
</feature>
<comment type="similarity">
    <text evidence="4 6">Belongs to the GART family.</text>
</comment>
<dbReference type="SUPFAM" id="SSF53328">
    <property type="entry name" value="Formyltransferase"/>
    <property type="match status" value="1"/>
</dbReference>
<dbReference type="InterPro" id="IPR004607">
    <property type="entry name" value="GART"/>
</dbReference>
<proteinExistence type="inferred from homology"/>
<dbReference type="GO" id="GO:0004644">
    <property type="term" value="F:phosphoribosylglycinamide formyltransferase activity"/>
    <property type="evidence" value="ECO:0007669"/>
    <property type="project" value="UniProtKB-UniRule"/>
</dbReference>